<comment type="caution">
    <text evidence="3">The sequence shown here is derived from an EMBL/GenBank/DDBJ whole genome shotgun (WGS) entry which is preliminary data.</text>
</comment>
<evidence type="ECO:0000256" key="1">
    <source>
        <dbReference type="ARBA" id="ARBA00022723"/>
    </source>
</evidence>
<sequence length="310" mass="34554">MSRKIVIIILIGTIVSFGLYAFGLNKNDKATPYKDIVNNNQAEIKITGMTCGSCVTKIQDALMKVKGVSSPKVSLAKERATVLFNPEITSAPSLVNAINKLGKYKATLANVKNSSELQKEEKERIEKAKLFAISINGKEIPNKDFETVLGKQLQNFGKVGKDFYPTTRQRERMVAEVANSMIDDTVIQNEIGKENISVTEEQINAELEKLKNYYKLDEKALKENLQAQGLDINGFKEEIRKGIRLNKYLEAKVFPPRTPESKKGFLYQQWMSELYDKSDIRIYSDEILKAVDSSNTASGGCGGGCCSKKS</sequence>
<gene>
    <name evidence="3" type="ORF">A2W05_06145</name>
</gene>
<reference evidence="3 4" key="1">
    <citation type="journal article" date="2016" name="Nat. Commun.">
        <title>Thousands of microbial genomes shed light on interconnected biogeochemical processes in an aquifer system.</title>
        <authorList>
            <person name="Anantharaman K."/>
            <person name="Brown C.T."/>
            <person name="Hug L.A."/>
            <person name="Sharon I."/>
            <person name="Castelle C.J."/>
            <person name="Probst A.J."/>
            <person name="Thomas B.C."/>
            <person name="Singh A."/>
            <person name="Wilkins M.J."/>
            <person name="Karaoz U."/>
            <person name="Brodie E.L."/>
            <person name="Williams K.H."/>
            <person name="Hubbard S.S."/>
            <person name="Banfield J.F."/>
        </authorList>
    </citation>
    <scope>NUCLEOTIDE SEQUENCE [LARGE SCALE GENOMIC DNA]</scope>
</reference>
<evidence type="ECO:0000313" key="3">
    <source>
        <dbReference type="EMBL" id="OGL46581.1"/>
    </source>
</evidence>
<protein>
    <recommendedName>
        <fullName evidence="2">HMA domain-containing protein</fullName>
    </recommendedName>
</protein>
<dbReference type="AlphaFoldDB" id="A0A1F7RYP3"/>
<organism evidence="3 4">
    <name type="scientific">Candidatus Schekmanbacteria bacterium RBG_16_38_10</name>
    <dbReference type="NCBI Taxonomy" id="1817879"/>
    <lineage>
        <taxon>Bacteria</taxon>
        <taxon>Candidatus Schekmaniibacteriota</taxon>
    </lineage>
</organism>
<feature type="domain" description="HMA" evidence="2">
    <location>
        <begin position="40"/>
        <end position="106"/>
    </location>
</feature>
<dbReference type="Pfam" id="PF13624">
    <property type="entry name" value="SurA_N_3"/>
    <property type="match status" value="1"/>
</dbReference>
<dbReference type="InterPro" id="IPR006121">
    <property type="entry name" value="HMA_dom"/>
</dbReference>
<dbReference type="InterPro" id="IPR036163">
    <property type="entry name" value="HMA_dom_sf"/>
</dbReference>
<evidence type="ECO:0000313" key="4">
    <source>
        <dbReference type="Proteomes" id="UP000178797"/>
    </source>
</evidence>
<accession>A0A1F7RYP3</accession>
<dbReference type="PANTHER" id="PTHR46594">
    <property type="entry name" value="P-TYPE CATION-TRANSPORTING ATPASE"/>
    <property type="match status" value="1"/>
</dbReference>
<dbReference type="FunFam" id="3.30.70.100:FF:000001">
    <property type="entry name" value="ATPase copper transporting beta"/>
    <property type="match status" value="1"/>
</dbReference>
<dbReference type="SUPFAM" id="SSF55008">
    <property type="entry name" value="HMA, heavy metal-associated domain"/>
    <property type="match status" value="1"/>
</dbReference>
<dbReference type="InterPro" id="IPR027304">
    <property type="entry name" value="Trigger_fact/SurA_dom_sf"/>
</dbReference>
<dbReference type="GO" id="GO:0046872">
    <property type="term" value="F:metal ion binding"/>
    <property type="evidence" value="ECO:0007669"/>
    <property type="project" value="UniProtKB-KW"/>
</dbReference>
<dbReference type="Pfam" id="PF00403">
    <property type="entry name" value="HMA"/>
    <property type="match status" value="1"/>
</dbReference>
<dbReference type="PROSITE" id="PS01047">
    <property type="entry name" value="HMA_1"/>
    <property type="match status" value="1"/>
</dbReference>
<dbReference type="Proteomes" id="UP000178797">
    <property type="component" value="Unassembled WGS sequence"/>
</dbReference>
<dbReference type="Gene3D" id="1.10.4030.10">
    <property type="entry name" value="Porin chaperone SurA, peptide-binding domain"/>
    <property type="match status" value="1"/>
</dbReference>
<dbReference type="InterPro" id="IPR017969">
    <property type="entry name" value="Heavy-metal-associated_CS"/>
</dbReference>
<dbReference type="SUPFAM" id="SSF109998">
    <property type="entry name" value="Triger factor/SurA peptide-binding domain-like"/>
    <property type="match status" value="1"/>
</dbReference>
<name>A0A1F7RYP3_9BACT</name>
<proteinExistence type="predicted"/>
<evidence type="ECO:0000259" key="2">
    <source>
        <dbReference type="PROSITE" id="PS50846"/>
    </source>
</evidence>
<dbReference type="CDD" id="cd00371">
    <property type="entry name" value="HMA"/>
    <property type="match status" value="1"/>
</dbReference>
<dbReference type="Gene3D" id="3.30.70.100">
    <property type="match status" value="1"/>
</dbReference>
<dbReference type="PANTHER" id="PTHR46594:SF4">
    <property type="entry name" value="P-TYPE CATION-TRANSPORTING ATPASE"/>
    <property type="match status" value="1"/>
</dbReference>
<keyword evidence="1" id="KW-0479">Metal-binding</keyword>
<dbReference type="PROSITE" id="PS50846">
    <property type="entry name" value="HMA_2"/>
    <property type="match status" value="1"/>
</dbReference>
<dbReference type="EMBL" id="MGDE01000083">
    <property type="protein sequence ID" value="OGL46581.1"/>
    <property type="molecule type" value="Genomic_DNA"/>
</dbReference>